<feature type="compositionally biased region" description="Basic and acidic residues" evidence="1">
    <location>
        <begin position="850"/>
        <end position="865"/>
    </location>
</feature>
<reference evidence="2 3" key="1">
    <citation type="submission" date="2021-06" db="EMBL/GenBank/DDBJ databases">
        <title>Genome sequence of Babesia caballi.</title>
        <authorList>
            <person name="Yamagishi J."/>
            <person name="Kidaka T."/>
            <person name="Ochi A."/>
        </authorList>
    </citation>
    <scope>NUCLEOTIDE SEQUENCE [LARGE SCALE GENOMIC DNA]</scope>
    <source>
        <strain evidence="2">USDA-D6B2</strain>
    </source>
</reference>
<accession>A0AAV4LUY2</accession>
<dbReference type="AlphaFoldDB" id="A0AAV4LUY2"/>
<feature type="compositionally biased region" description="Pro residues" evidence="1">
    <location>
        <begin position="804"/>
        <end position="813"/>
    </location>
</feature>
<sequence>MEYESNLQVPATLKQALDLFGALSQSKAKDLVGNKIEDHVKSDLGLDAALDIVSSGSDTHTIKKTFITVVDNLESFRKLIVGTNGQNKYGDYHVITSSHDETFVEACFEYVLTILPKLYVTLNFLEFKVGDYDQLGGGGWEEQTCDSDGDSAHGLTLNRWLKSSDTGLPSSSEPSSSESSPILFPGGYDDDLSATQGGELVTSLTNLIRDFGEGEDGFLQHLFLDVAFITDFSPCSVATWLAVLALLCKRSKQKFLDLIQTDEDLGGVLETLSNKLKLLAPDDSEDDEALLTALFDGRPDAYLKHLKPYPFKRYMTYLTPNIGKLITSLKDLKNDSEKWGKDGLVKAAISGPFCYGFSFGRKWDGWDDSIQNDISKAIEELTAILTKLEQILAPRFTISPSTLTSESDIPGSGSTCNPGSPPLGSSEPCAAGSSGTVYAPTRKSASSESGDGPPVPGSSGTWRILVAIPNNLKEAIDWVLRVSNKDMKGGEEGISGLAEEVEKLLRTINFNGFANLNYKVNSIITNLAEGLKAFIGYDDEPQPGGRGIASKEYKSSYEASTNNFSVNADSNTYIEKCAKILLCCMALIYYGMTYLYWRCTSENGCKGDWEEMSFDITSSALKYFMEAVGYNCPGQLSSQESKNVMINMAIKFNELKNDSIESSDTSYSAYIQRVKQKGNNSLKLNPETCPLYALYIAADAYLKSKSDKTTGIRTVIYQMSNTFESISRITGRPPDALRQNIQDLHKRVNIFLSSGSSELGKDGPSKPRSSATVIASVVGGTVEGDEAALTGTSAQKLQQEQPAHTPPPHPQQPVPTSGQYNYPGTSSASSNAGPIGPVGARGPAGPQGPRGDKGETQERGDHGTNDETSTTPSPSSSPAAPVAGTIATLALGGGAAALYFNVGNVATILKGIFGLLK</sequence>
<evidence type="ECO:0000256" key="1">
    <source>
        <dbReference type="SAM" id="MobiDB-lite"/>
    </source>
</evidence>
<proteinExistence type="predicted"/>
<name>A0AAV4LUY2_BABCB</name>
<dbReference type="EMBL" id="BPLF01000002">
    <property type="protein sequence ID" value="GIX63655.1"/>
    <property type="molecule type" value="Genomic_DNA"/>
</dbReference>
<dbReference type="Proteomes" id="UP001497744">
    <property type="component" value="Unassembled WGS sequence"/>
</dbReference>
<feature type="compositionally biased region" description="Polar residues" evidence="1">
    <location>
        <begin position="817"/>
        <end position="831"/>
    </location>
</feature>
<dbReference type="RefSeq" id="XP_067715724.1">
    <property type="nucleotide sequence ID" value="XM_067859623.1"/>
</dbReference>
<keyword evidence="3" id="KW-1185">Reference proteome</keyword>
<evidence type="ECO:0000313" key="3">
    <source>
        <dbReference type="Proteomes" id="UP001497744"/>
    </source>
</evidence>
<comment type="caution">
    <text evidence="2">The sequence shown here is derived from an EMBL/GenBank/DDBJ whole genome shotgun (WGS) entry which is preliminary data.</text>
</comment>
<feature type="compositionally biased region" description="Low complexity" evidence="1">
    <location>
        <begin position="832"/>
        <end position="849"/>
    </location>
</feature>
<gene>
    <name evidence="2" type="ORF">BcabD6B2_30900</name>
</gene>
<organism evidence="2 3">
    <name type="scientific">Babesia caballi</name>
    <dbReference type="NCBI Taxonomy" id="5871"/>
    <lineage>
        <taxon>Eukaryota</taxon>
        <taxon>Sar</taxon>
        <taxon>Alveolata</taxon>
        <taxon>Apicomplexa</taxon>
        <taxon>Aconoidasida</taxon>
        <taxon>Piroplasmida</taxon>
        <taxon>Babesiidae</taxon>
        <taxon>Babesia</taxon>
    </lineage>
</organism>
<dbReference type="GeneID" id="94195136"/>
<protein>
    <submittedName>
        <fullName evidence="2">Variant erythrocyte surface antigen-1 family protein</fullName>
    </submittedName>
</protein>
<feature type="compositionally biased region" description="Low complexity" evidence="1">
    <location>
        <begin position="446"/>
        <end position="459"/>
    </location>
</feature>
<feature type="region of interest" description="Disordered" evidence="1">
    <location>
        <begin position="793"/>
        <end position="880"/>
    </location>
</feature>
<feature type="compositionally biased region" description="Polar residues" evidence="1">
    <location>
        <begin position="402"/>
        <end position="418"/>
    </location>
</feature>
<feature type="compositionally biased region" description="Low complexity" evidence="1">
    <location>
        <begin position="868"/>
        <end position="880"/>
    </location>
</feature>
<evidence type="ECO:0000313" key="2">
    <source>
        <dbReference type="EMBL" id="GIX63655.1"/>
    </source>
</evidence>
<feature type="region of interest" description="Disordered" evidence="1">
    <location>
        <begin position="402"/>
        <end position="459"/>
    </location>
</feature>